<dbReference type="GO" id="GO:0000981">
    <property type="term" value="F:DNA-binding transcription factor activity, RNA polymerase II-specific"/>
    <property type="evidence" value="ECO:0007669"/>
    <property type="project" value="InterPro"/>
</dbReference>
<evidence type="ECO:0000256" key="3">
    <source>
        <dbReference type="ARBA" id="ARBA00023015"/>
    </source>
</evidence>
<reference evidence="8" key="1">
    <citation type="submission" date="2022-07" db="EMBL/GenBank/DDBJ databases">
        <title>Phylogenomic reconstructions and comparative analyses of Kickxellomycotina fungi.</title>
        <authorList>
            <person name="Reynolds N.K."/>
            <person name="Stajich J.E."/>
            <person name="Barry K."/>
            <person name="Grigoriev I.V."/>
            <person name="Crous P."/>
            <person name="Smith M.E."/>
        </authorList>
    </citation>
    <scope>NUCLEOTIDE SEQUENCE</scope>
    <source>
        <strain evidence="8">BCRC 34381</strain>
    </source>
</reference>
<feature type="compositionally biased region" description="Polar residues" evidence="6">
    <location>
        <begin position="60"/>
        <end position="73"/>
    </location>
</feature>
<organism evidence="8 9">
    <name type="scientific">Coemansia biformis</name>
    <dbReference type="NCBI Taxonomy" id="1286918"/>
    <lineage>
        <taxon>Eukaryota</taxon>
        <taxon>Fungi</taxon>
        <taxon>Fungi incertae sedis</taxon>
        <taxon>Zoopagomycota</taxon>
        <taxon>Kickxellomycotina</taxon>
        <taxon>Kickxellomycetes</taxon>
        <taxon>Kickxellales</taxon>
        <taxon>Kickxellaceae</taxon>
        <taxon>Coemansia</taxon>
    </lineage>
</organism>
<dbReference type="SMART" id="SM00066">
    <property type="entry name" value="GAL4"/>
    <property type="match status" value="1"/>
</dbReference>
<name>A0A9W8CZM4_9FUNG</name>
<sequence length="895" mass="98444">MPGGSPFSVGSLLNTSRADGARRTPSSSVITDNSDMGAATATDSSVGSPLVGLLSGRSASPRTDMSSVSPSYTHQRHLRGVHPGAPTSPSAVAGLPLPVLPHTGSYGGHGHALDQPPPAASAAAAAYAVNYWQRHPHGRQQQQRYGAPHQYQYQHHHAPADYRYWPYPQPPNYMIPRPAAPRHTAGMPYYVHSAPEPLPPPPIPLPQSGLGGPRIPWRRERRSKACLRCHTKKIKCEGEGPTCDGCKLAGCECRWVEMKKRGPKPKRDRIETSALHDGSAAVNTSSQGDSAQDPAAHPKMPDHSHATAIDTQLPHHHQTASATADAPGLANGAALEPSSPDAPVTMQTATMEQAMQRFHSEHVPADTREAVVCFFDHIYARIPVFHPATLVRRIAFGQADALLVDALKLCTLRVTARRAQCAANVDALTTRVHKRLLAGVERPTLDYVRAVLLSASLLEGDAQFLMYSSLACLAASTVMRLGWHTLDLGRGAEEISWEEWVDLEEKRRTFWCVYQLDSHHGLISDRPMTIDKSHIFISTPGSDYTWDDVTMPQIMNWPTRHQPDIRRDVIVRMGALSYAFIEQCNLSALVSQIAEFLWEARVGVHVPPGEAGWSAGIPFMPMVAVPAMAVDRLPVRSLADYPEFRQLHDALHEWKARLIPAEDMKSDKCAPVSKLEQVGSLENRRFAMRLRYFSLRCQLTPLLHLLHFANRPSFFDPDRQVPRRFGQVVAFAAAVDSDKERVLRDMMSRSLAEMHNDGCLAFDVADESWEACLQEAYALLEHLDRNSDIPVERLDGSLAFCLFTSCTVLLRHIRMCHAKAGRHAVVGDASVPSTEAGQQKQLAALHEDTARAAAALRRMWAILKDVGLAWGVKDAEKLLRTMHIEEAAGSAGLLA</sequence>
<dbReference type="GO" id="GO:0008270">
    <property type="term" value="F:zinc ion binding"/>
    <property type="evidence" value="ECO:0007669"/>
    <property type="project" value="InterPro"/>
</dbReference>
<dbReference type="OrthoDB" id="2123952at2759"/>
<keyword evidence="3" id="KW-0805">Transcription regulation</keyword>
<keyword evidence="9" id="KW-1185">Reference proteome</keyword>
<dbReference type="InterPro" id="IPR007219">
    <property type="entry name" value="XnlR_reg_dom"/>
</dbReference>
<evidence type="ECO:0000313" key="9">
    <source>
        <dbReference type="Proteomes" id="UP001143981"/>
    </source>
</evidence>
<evidence type="ECO:0000256" key="5">
    <source>
        <dbReference type="ARBA" id="ARBA00023242"/>
    </source>
</evidence>
<dbReference type="GO" id="GO:0005634">
    <property type="term" value="C:nucleus"/>
    <property type="evidence" value="ECO:0007669"/>
    <property type="project" value="UniProtKB-SubCell"/>
</dbReference>
<dbReference type="InterPro" id="IPR036864">
    <property type="entry name" value="Zn2-C6_fun-type_DNA-bd_sf"/>
</dbReference>
<feature type="domain" description="Zn(2)-C6 fungal-type" evidence="7">
    <location>
        <begin position="225"/>
        <end position="255"/>
    </location>
</feature>
<dbReference type="EMBL" id="JANBOI010000116">
    <property type="protein sequence ID" value="KAJ1733781.1"/>
    <property type="molecule type" value="Genomic_DNA"/>
</dbReference>
<keyword evidence="2" id="KW-0479">Metal-binding</keyword>
<dbReference type="Gene3D" id="4.10.240.10">
    <property type="entry name" value="Zn(2)-C6 fungal-type DNA-binding domain"/>
    <property type="match status" value="1"/>
</dbReference>
<evidence type="ECO:0000256" key="2">
    <source>
        <dbReference type="ARBA" id="ARBA00022723"/>
    </source>
</evidence>
<dbReference type="PANTHER" id="PTHR47338:SF5">
    <property type="entry name" value="ZN(II)2CYS6 TRANSCRIPTION FACTOR (EUROFUNG)"/>
    <property type="match status" value="1"/>
</dbReference>
<proteinExistence type="predicted"/>
<dbReference type="Proteomes" id="UP001143981">
    <property type="component" value="Unassembled WGS sequence"/>
</dbReference>
<dbReference type="GO" id="GO:0003677">
    <property type="term" value="F:DNA binding"/>
    <property type="evidence" value="ECO:0007669"/>
    <property type="project" value="InterPro"/>
</dbReference>
<keyword evidence="4" id="KW-0804">Transcription</keyword>
<dbReference type="CDD" id="cd12148">
    <property type="entry name" value="fungal_TF_MHR"/>
    <property type="match status" value="1"/>
</dbReference>
<evidence type="ECO:0000313" key="8">
    <source>
        <dbReference type="EMBL" id="KAJ1733781.1"/>
    </source>
</evidence>
<dbReference type="Pfam" id="PF04082">
    <property type="entry name" value="Fungal_trans"/>
    <property type="match status" value="1"/>
</dbReference>
<dbReference type="InterPro" id="IPR001138">
    <property type="entry name" value="Zn2Cys6_DnaBD"/>
</dbReference>
<dbReference type="GO" id="GO:0006351">
    <property type="term" value="P:DNA-templated transcription"/>
    <property type="evidence" value="ECO:0007669"/>
    <property type="project" value="InterPro"/>
</dbReference>
<protein>
    <recommendedName>
        <fullName evidence="7">Zn(2)-C6 fungal-type domain-containing protein</fullName>
    </recommendedName>
</protein>
<feature type="compositionally biased region" description="Polar residues" evidence="6">
    <location>
        <begin position="281"/>
        <end position="290"/>
    </location>
</feature>
<keyword evidence="5" id="KW-0539">Nucleus</keyword>
<evidence type="ECO:0000259" key="7">
    <source>
        <dbReference type="PROSITE" id="PS50048"/>
    </source>
</evidence>
<comment type="caution">
    <text evidence="8">The sequence shown here is derived from an EMBL/GenBank/DDBJ whole genome shotgun (WGS) entry which is preliminary data.</text>
</comment>
<evidence type="ECO:0000256" key="4">
    <source>
        <dbReference type="ARBA" id="ARBA00023163"/>
    </source>
</evidence>
<feature type="region of interest" description="Disordered" evidence="6">
    <location>
        <begin position="1"/>
        <end position="93"/>
    </location>
</feature>
<evidence type="ECO:0000256" key="6">
    <source>
        <dbReference type="SAM" id="MobiDB-lite"/>
    </source>
</evidence>
<evidence type="ECO:0000256" key="1">
    <source>
        <dbReference type="ARBA" id="ARBA00004123"/>
    </source>
</evidence>
<accession>A0A9W8CZM4</accession>
<dbReference type="InterPro" id="IPR050815">
    <property type="entry name" value="TF_fung"/>
</dbReference>
<dbReference type="PROSITE" id="PS00463">
    <property type="entry name" value="ZN2_CY6_FUNGAL_1"/>
    <property type="match status" value="1"/>
</dbReference>
<comment type="subcellular location">
    <subcellularLocation>
        <location evidence="1">Nucleus</location>
    </subcellularLocation>
</comment>
<dbReference type="PROSITE" id="PS50048">
    <property type="entry name" value="ZN2_CY6_FUNGAL_2"/>
    <property type="match status" value="1"/>
</dbReference>
<dbReference type="PANTHER" id="PTHR47338">
    <property type="entry name" value="ZN(II)2CYS6 TRANSCRIPTION FACTOR (EUROFUNG)-RELATED"/>
    <property type="match status" value="1"/>
</dbReference>
<dbReference type="SUPFAM" id="SSF57701">
    <property type="entry name" value="Zn2/Cys6 DNA-binding domain"/>
    <property type="match status" value="1"/>
</dbReference>
<feature type="region of interest" description="Disordered" evidence="6">
    <location>
        <begin position="260"/>
        <end position="343"/>
    </location>
</feature>
<feature type="compositionally biased region" description="Low complexity" evidence="6">
    <location>
        <begin position="44"/>
        <end position="58"/>
    </location>
</feature>
<feature type="compositionally biased region" description="Polar residues" evidence="6">
    <location>
        <begin position="24"/>
        <end position="34"/>
    </location>
</feature>
<gene>
    <name evidence="8" type="ORF">LPJ61_001398</name>
</gene>
<dbReference type="AlphaFoldDB" id="A0A9W8CZM4"/>
<dbReference type="Pfam" id="PF00172">
    <property type="entry name" value="Zn_clus"/>
    <property type="match status" value="1"/>
</dbReference>
<dbReference type="CDD" id="cd00067">
    <property type="entry name" value="GAL4"/>
    <property type="match status" value="1"/>
</dbReference>